<gene>
    <name evidence="1" type="ORF">E5676_scaffold225G00640</name>
</gene>
<comment type="caution">
    <text evidence="1">The sequence shown here is derived from an EMBL/GenBank/DDBJ whole genome shotgun (WGS) entry which is preliminary data.</text>
</comment>
<accession>A0A5D3DWV2</accession>
<dbReference type="Proteomes" id="UP000321947">
    <property type="component" value="Unassembled WGS sequence"/>
</dbReference>
<protein>
    <submittedName>
        <fullName evidence="1">Uncharacterized protein</fullName>
    </submittedName>
</protein>
<sequence>MRFFLRLDLGRISTSVSQVTWDFHQCLVNHFSPNQPWIFPSPRLETHLNQHLTSYLGFPPSFHNLFLTSSAWDSPPT</sequence>
<proteinExistence type="predicted"/>
<dbReference type="AlphaFoldDB" id="A0A5D3DWV2"/>
<reference evidence="1 2" key="1">
    <citation type="submission" date="2019-08" db="EMBL/GenBank/DDBJ databases">
        <title>Draft genome sequences of two oriental melons (Cucumis melo L. var makuwa).</title>
        <authorList>
            <person name="Kwon S.-Y."/>
        </authorList>
    </citation>
    <scope>NUCLEOTIDE SEQUENCE [LARGE SCALE GENOMIC DNA]</scope>
    <source>
        <strain evidence="2">cv. Chang Bougi</strain>
        <tissue evidence="1">Leaf</tissue>
    </source>
</reference>
<dbReference type="EMBL" id="SSTD01002571">
    <property type="protein sequence ID" value="TYK27720.1"/>
    <property type="molecule type" value="Genomic_DNA"/>
</dbReference>
<evidence type="ECO:0000313" key="2">
    <source>
        <dbReference type="Proteomes" id="UP000321947"/>
    </source>
</evidence>
<evidence type="ECO:0000313" key="1">
    <source>
        <dbReference type="EMBL" id="TYK27720.1"/>
    </source>
</evidence>
<organism evidence="1 2">
    <name type="scientific">Cucumis melo var. makuwa</name>
    <name type="common">Oriental melon</name>
    <dbReference type="NCBI Taxonomy" id="1194695"/>
    <lineage>
        <taxon>Eukaryota</taxon>
        <taxon>Viridiplantae</taxon>
        <taxon>Streptophyta</taxon>
        <taxon>Embryophyta</taxon>
        <taxon>Tracheophyta</taxon>
        <taxon>Spermatophyta</taxon>
        <taxon>Magnoliopsida</taxon>
        <taxon>eudicotyledons</taxon>
        <taxon>Gunneridae</taxon>
        <taxon>Pentapetalae</taxon>
        <taxon>rosids</taxon>
        <taxon>fabids</taxon>
        <taxon>Cucurbitales</taxon>
        <taxon>Cucurbitaceae</taxon>
        <taxon>Benincaseae</taxon>
        <taxon>Cucumis</taxon>
    </lineage>
</organism>
<name>A0A5D3DWV2_CUCMM</name>